<dbReference type="STRING" id="621456.BJP26_04530"/>
<accession>A0A175Y147</accession>
<name>A0A175Y147_9SPHN</name>
<sequence>MAALLVRAGVSGIIVALVALIARRSPAAGALVASLPLVSVLGMIWLWHDTGDPVRLADHAQATLWYVLPSLPMFLVIPALLRHGVGFWPALASGCAVTVALYLATVAVAARFGVTL</sequence>
<organism evidence="1 2">
    <name type="scientific">Sphingomonas melonis TY</name>
    <dbReference type="NCBI Taxonomy" id="621456"/>
    <lineage>
        <taxon>Bacteria</taxon>
        <taxon>Pseudomonadati</taxon>
        <taxon>Pseudomonadota</taxon>
        <taxon>Alphaproteobacteria</taxon>
        <taxon>Sphingomonadales</taxon>
        <taxon>Sphingomonadaceae</taxon>
        <taxon>Sphingomonas</taxon>
    </lineage>
</organism>
<comment type="caution">
    <text evidence="1">The sequence shown here is derived from an EMBL/GenBank/DDBJ whole genome shotgun (WGS) entry which is preliminary data.</text>
</comment>
<dbReference type="InterPro" id="IPR058117">
    <property type="entry name" value="BV97_02767-like"/>
</dbReference>
<gene>
    <name evidence="1" type="ORF">AVM11_11045</name>
</gene>
<protein>
    <recommendedName>
        <fullName evidence="3">Peptide ABC transporter permease</fullName>
    </recommendedName>
</protein>
<dbReference type="RefSeq" id="WP_017977343.1">
    <property type="nucleotide sequence ID" value="NZ_CP017578.1"/>
</dbReference>
<dbReference type="Proteomes" id="UP000078460">
    <property type="component" value="Unassembled WGS sequence"/>
</dbReference>
<evidence type="ECO:0000313" key="1">
    <source>
        <dbReference type="EMBL" id="KZB93670.1"/>
    </source>
</evidence>
<dbReference type="NCBIfam" id="NF006749">
    <property type="entry name" value="PRK09272.1-2"/>
    <property type="match status" value="1"/>
</dbReference>
<dbReference type="KEGG" id="smy:BJP26_04530"/>
<dbReference type="AlphaFoldDB" id="A0A175Y147"/>
<reference evidence="1" key="1">
    <citation type="submission" date="2016-03" db="EMBL/GenBank/DDBJ databases">
        <title>Sphingomonas melonis TY, whole genome shotgun sequencing.</title>
        <authorList>
            <person name="Wang H."/>
            <person name="Zhu P."/>
        </authorList>
    </citation>
    <scope>NUCLEOTIDE SEQUENCE [LARGE SCALE GENOMIC DNA]</scope>
    <source>
        <strain evidence="1">TY</strain>
    </source>
</reference>
<dbReference type="OrthoDB" id="47473at2"/>
<dbReference type="GeneID" id="93796809"/>
<evidence type="ECO:0000313" key="2">
    <source>
        <dbReference type="Proteomes" id="UP000078460"/>
    </source>
</evidence>
<keyword evidence="2" id="KW-1185">Reference proteome</keyword>
<proteinExistence type="predicted"/>
<dbReference type="EMBL" id="LQCK02000067">
    <property type="protein sequence ID" value="KZB93670.1"/>
    <property type="molecule type" value="Genomic_DNA"/>
</dbReference>
<evidence type="ECO:0008006" key="3">
    <source>
        <dbReference type="Google" id="ProtNLM"/>
    </source>
</evidence>